<keyword evidence="2" id="KW-1185">Reference proteome</keyword>
<evidence type="ECO:0000313" key="1">
    <source>
        <dbReference type="EMBL" id="KAH7974957.1"/>
    </source>
</evidence>
<evidence type="ECO:0000313" key="2">
    <source>
        <dbReference type="Proteomes" id="UP000821865"/>
    </source>
</evidence>
<comment type="caution">
    <text evidence="1">The sequence shown here is derived from an EMBL/GenBank/DDBJ whole genome shotgun (WGS) entry which is preliminary data.</text>
</comment>
<organism evidence="1 2">
    <name type="scientific">Dermacentor silvarum</name>
    <name type="common">Tick</name>
    <dbReference type="NCBI Taxonomy" id="543639"/>
    <lineage>
        <taxon>Eukaryota</taxon>
        <taxon>Metazoa</taxon>
        <taxon>Ecdysozoa</taxon>
        <taxon>Arthropoda</taxon>
        <taxon>Chelicerata</taxon>
        <taxon>Arachnida</taxon>
        <taxon>Acari</taxon>
        <taxon>Parasitiformes</taxon>
        <taxon>Ixodida</taxon>
        <taxon>Ixodoidea</taxon>
        <taxon>Ixodidae</taxon>
        <taxon>Rhipicephalinae</taxon>
        <taxon>Dermacentor</taxon>
    </lineage>
</organism>
<reference evidence="1" key="1">
    <citation type="submission" date="2020-05" db="EMBL/GenBank/DDBJ databases">
        <title>Large-scale comparative analyses of tick genomes elucidate their genetic diversity and vector capacities.</title>
        <authorList>
            <person name="Jia N."/>
            <person name="Wang J."/>
            <person name="Shi W."/>
            <person name="Du L."/>
            <person name="Sun Y."/>
            <person name="Zhan W."/>
            <person name="Jiang J."/>
            <person name="Wang Q."/>
            <person name="Zhang B."/>
            <person name="Ji P."/>
            <person name="Sakyi L.B."/>
            <person name="Cui X."/>
            <person name="Yuan T."/>
            <person name="Jiang B."/>
            <person name="Yang W."/>
            <person name="Lam T.T.-Y."/>
            <person name="Chang Q."/>
            <person name="Ding S."/>
            <person name="Wang X."/>
            <person name="Zhu J."/>
            <person name="Ruan X."/>
            <person name="Zhao L."/>
            <person name="Wei J."/>
            <person name="Que T."/>
            <person name="Du C."/>
            <person name="Cheng J."/>
            <person name="Dai P."/>
            <person name="Han X."/>
            <person name="Huang E."/>
            <person name="Gao Y."/>
            <person name="Liu J."/>
            <person name="Shao H."/>
            <person name="Ye R."/>
            <person name="Li L."/>
            <person name="Wei W."/>
            <person name="Wang X."/>
            <person name="Wang C."/>
            <person name="Yang T."/>
            <person name="Huo Q."/>
            <person name="Li W."/>
            <person name="Guo W."/>
            <person name="Chen H."/>
            <person name="Zhou L."/>
            <person name="Ni X."/>
            <person name="Tian J."/>
            <person name="Zhou Y."/>
            <person name="Sheng Y."/>
            <person name="Liu T."/>
            <person name="Pan Y."/>
            <person name="Xia L."/>
            <person name="Li J."/>
            <person name="Zhao F."/>
            <person name="Cao W."/>
        </authorList>
    </citation>
    <scope>NUCLEOTIDE SEQUENCE</scope>
    <source>
        <strain evidence="1">Dsil-2018</strain>
    </source>
</reference>
<protein>
    <submittedName>
        <fullName evidence="1">Uncharacterized protein</fullName>
    </submittedName>
</protein>
<accession>A0ACB8DR49</accession>
<gene>
    <name evidence="1" type="ORF">HPB49_022049</name>
</gene>
<sequence>MIQVLWDTARKFNVSHKTTINPVNVWGNRLPNGTWTGFLGEIQRNESDVSFTLFTPTVARSELAEASDPVWYEEAVILGGFSEHAAHQSSITGSLTVFGMELMVHQEIGESKTIKKDKSIYVPQLHPNFGVFDAASPRTPRQSSARIVFAFWCLAMVVLTNVFSGEMKAALTVRQPTGHRVDSAAELAARDDLNAYTMRGTVYHLLLAHSPREHDQQVARKLTPSFRVPYRRLYSPDVLDEVANGKAVIIADRTSAIYQMSRACHSYPSHEFYFGRERLFSHMQVIYYRRLREPTLMNVVKQWNKRMNWLTEAGLLRKWHEDTESLAGEFSRCPKIRMGEAEQLDFEHHQPMFALVLAGHALALVALLAEMLLAWRVAAPSGASRSPAHLPAAYARRIIIRESA</sequence>
<name>A0ACB8DR49_DERSI</name>
<dbReference type="Proteomes" id="UP000821865">
    <property type="component" value="Chromosome 10"/>
</dbReference>
<proteinExistence type="predicted"/>
<dbReference type="EMBL" id="CM023479">
    <property type="protein sequence ID" value="KAH7974957.1"/>
    <property type="molecule type" value="Genomic_DNA"/>
</dbReference>